<dbReference type="AlphaFoldDB" id="A0A7Y9AS89"/>
<dbReference type="Pfam" id="PF00324">
    <property type="entry name" value="AA_permease"/>
    <property type="match status" value="1"/>
</dbReference>
<dbReference type="FunFam" id="1.20.1740.10:FF:000001">
    <property type="entry name" value="Amino acid permease"/>
    <property type="match status" value="1"/>
</dbReference>
<feature type="transmembrane region" description="Helical" evidence="9">
    <location>
        <begin position="141"/>
        <end position="162"/>
    </location>
</feature>
<feature type="region of interest" description="Disordered" evidence="8">
    <location>
        <begin position="1"/>
        <end position="25"/>
    </location>
</feature>
<dbReference type="EMBL" id="JACCBB010000001">
    <property type="protein sequence ID" value="NYD20676.1"/>
    <property type="molecule type" value="Genomic_DNA"/>
</dbReference>
<name>A0A7Y9AS89_9ACTN</name>
<evidence type="ECO:0000259" key="10">
    <source>
        <dbReference type="Pfam" id="PF00324"/>
    </source>
</evidence>
<comment type="subcellular location">
    <subcellularLocation>
        <location evidence="1">Membrane</location>
        <topology evidence="1">Multi-pass membrane protein</topology>
    </subcellularLocation>
</comment>
<evidence type="ECO:0000313" key="12">
    <source>
        <dbReference type="Proteomes" id="UP000521922"/>
    </source>
</evidence>
<feature type="transmembrane region" description="Helical" evidence="9">
    <location>
        <begin position="63"/>
        <end position="80"/>
    </location>
</feature>
<evidence type="ECO:0000313" key="11">
    <source>
        <dbReference type="EMBL" id="NYD20676.1"/>
    </source>
</evidence>
<protein>
    <submittedName>
        <fullName evidence="11">GABA permease</fullName>
    </submittedName>
</protein>
<feature type="transmembrane region" description="Helical" evidence="9">
    <location>
        <begin position="294"/>
        <end position="322"/>
    </location>
</feature>
<gene>
    <name evidence="11" type="ORF">BJ968_000216</name>
</gene>
<keyword evidence="3" id="KW-0813">Transport</keyword>
<dbReference type="GO" id="GO:0055085">
    <property type="term" value="P:transmembrane transport"/>
    <property type="evidence" value="ECO:0007669"/>
    <property type="project" value="InterPro"/>
</dbReference>
<feature type="transmembrane region" description="Helical" evidence="9">
    <location>
        <begin position="214"/>
        <end position="239"/>
    </location>
</feature>
<sequence length="481" mass="50854">MQVQPQDHGQDPARTGQDAEPGSGLGQGLKPRHITMISIAGVIGAGLFVGSKNAIAEAGPGVLLSYAFAGLLVVLVMRMLGEMATAQPDTGSFSTYADRALGRWAGFSVGWLYWWFWVLVIPVEATAAADILSDWLGAPQWVWALAVTLLLTATNLASVGNYGEFEFWFAGIKVVAIVGFIVVGVLAITGVLPGSDVSGTPGFGLDGGFLPNGFTAVLAGMLLTMFSFMGTEIVTIAAAESPDPRKGVRRAVNSVIGRIALFYLASIFVVVALVPWNSPELADAGSFQSTLQAIGIPGAATIMDIVILTAVASCLNSALYTASRMVFSLSRRGDGPRWLSHVSGRGVPYPAILASTAIGFLAVVGNYLLPDRIFGMLLATSGALALVVYAIIALSQLRMRRRLDAAGERPVVRMWLFPWLTYAALAFIAVVLVLMVVLPGQRVELTLSLVLTAVVVAVGVRHQRATGRSADLRERGAALRR</sequence>
<feature type="transmembrane region" description="Helical" evidence="9">
    <location>
        <begin position="101"/>
        <end position="121"/>
    </location>
</feature>
<dbReference type="Gene3D" id="1.20.1740.10">
    <property type="entry name" value="Amino acid/polyamine transporter I"/>
    <property type="match status" value="1"/>
</dbReference>
<accession>A0A7Y9AS89</accession>
<dbReference type="PIRSF" id="PIRSF006060">
    <property type="entry name" value="AA_transporter"/>
    <property type="match status" value="1"/>
</dbReference>
<evidence type="ECO:0000256" key="3">
    <source>
        <dbReference type="ARBA" id="ARBA00022448"/>
    </source>
</evidence>
<proteinExistence type="inferred from homology"/>
<feature type="domain" description="Amino acid permease/ SLC12A" evidence="10">
    <location>
        <begin position="33"/>
        <end position="442"/>
    </location>
</feature>
<feature type="transmembrane region" description="Helical" evidence="9">
    <location>
        <begin position="373"/>
        <end position="394"/>
    </location>
</feature>
<dbReference type="InterPro" id="IPR004841">
    <property type="entry name" value="AA-permease/SLC12A_dom"/>
</dbReference>
<keyword evidence="12" id="KW-1185">Reference proteome</keyword>
<feature type="transmembrane region" description="Helical" evidence="9">
    <location>
        <begin position="443"/>
        <end position="460"/>
    </location>
</feature>
<comment type="similarity">
    <text evidence="2">Belongs to the amino acid-polyamine-organocation (APC) superfamily. Amino acid transporter (AAT) (TC 2.A.3.1) family.</text>
</comment>
<keyword evidence="6 9" id="KW-1133">Transmembrane helix</keyword>
<evidence type="ECO:0000256" key="8">
    <source>
        <dbReference type="SAM" id="MobiDB-lite"/>
    </source>
</evidence>
<dbReference type="PANTHER" id="PTHR43495:SF5">
    <property type="entry name" value="GAMMA-AMINOBUTYRIC ACID PERMEASE"/>
    <property type="match status" value="1"/>
</dbReference>
<evidence type="ECO:0000256" key="4">
    <source>
        <dbReference type="ARBA" id="ARBA00022692"/>
    </source>
</evidence>
<dbReference type="PANTHER" id="PTHR43495">
    <property type="entry name" value="GABA PERMEASE"/>
    <property type="match status" value="1"/>
</dbReference>
<evidence type="ECO:0000256" key="2">
    <source>
        <dbReference type="ARBA" id="ARBA00008583"/>
    </source>
</evidence>
<reference evidence="11 12" key="1">
    <citation type="submission" date="2020-07" db="EMBL/GenBank/DDBJ databases">
        <title>Sequencing the genomes of 1000 actinobacteria strains.</title>
        <authorList>
            <person name="Klenk H.-P."/>
        </authorList>
    </citation>
    <scope>NUCLEOTIDE SEQUENCE [LARGE SCALE GENOMIC DNA]</scope>
    <source>
        <strain evidence="11 12">DSM 7487</strain>
    </source>
</reference>
<evidence type="ECO:0000256" key="6">
    <source>
        <dbReference type="ARBA" id="ARBA00022989"/>
    </source>
</evidence>
<evidence type="ECO:0000256" key="9">
    <source>
        <dbReference type="SAM" id="Phobius"/>
    </source>
</evidence>
<evidence type="ECO:0000256" key="7">
    <source>
        <dbReference type="ARBA" id="ARBA00023136"/>
    </source>
</evidence>
<dbReference type="InterPro" id="IPR004840">
    <property type="entry name" value="Amino_acid_permease_CS"/>
</dbReference>
<dbReference type="PROSITE" id="PS00218">
    <property type="entry name" value="AMINO_ACID_PERMEASE_1"/>
    <property type="match status" value="1"/>
</dbReference>
<dbReference type="GO" id="GO:0006865">
    <property type="term" value="P:amino acid transport"/>
    <property type="evidence" value="ECO:0007669"/>
    <property type="project" value="UniProtKB-KW"/>
</dbReference>
<feature type="transmembrane region" description="Helical" evidence="9">
    <location>
        <begin position="415"/>
        <end position="437"/>
    </location>
</feature>
<organism evidence="11 12">
    <name type="scientific">Kineococcus aurantiacus</name>
    <dbReference type="NCBI Taxonomy" id="37633"/>
    <lineage>
        <taxon>Bacteria</taxon>
        <taxon>Bacillati</taxon>
        <taxon>Actinomycetota</taxon>
        <taxon>Actinomycetes</taxon>
        <taxon>Kineosporiales</taxon>
        <taxon>Kineosporiaceae</taxon>
        <taxon>Kineococcus</taxon>
    </lineage>
</organism>
<evidence type="ECO:0000256" key="5">
    <source>
        <dbReference type="ARBA" id="ARBA00022970"/>
    </source>
</evidence>
<feature type="transmembrane region" description="Helical" evidence="9">
    <location>
        <begin position="347"/>
        <end position="367"/>
    </location>
</feature>
<comment type="caution">
    <text evidence="11">The sequence shown here is derived from an EMBL/GenBank/DDBJ whole genome shotgun (WGS) entry which is preliminary data.</text>
</comment>
<dbReference type="Proteomes" id="UP000521922">
    <property type="component" value="Unassembled WGS sequence"/>
</dbReference>
<dbReference type="GO" id="GO:0016020">
    <property type="term" value="C:membrane"/>
    <property type="evidence" value="ECO:0007669"/>
    <property type="project" value="UniProtKB-SubCell"/>
</dbReference>
<feature type="transmembrane region" description="Helical" evidence="9">
    <location>
        <begin position="251"/>
        <end position="274"/>
    </location>
</feature>
<keyword evidence="4 9" id="KW-0812">Transmembrane</keyword>
<evidence type="ECO:0000256" key="1">
    <source>
        <dbReference type="ARBA" id="ARBA00004141"/>
    </source>
</evidence>
<keyword evidence="7 9" id="KW-0472">Membrane</keyword>
<feature type="transmembrane region" description="Helical" evidence="9">
    <location>
        <begin position="174"/>
        <end position="194"/>
    </location>
</feature>
<keyword evidence="5" id="KW-0029">Amino-acid transport</keyword>